<evidence type="ECO:0000256" key="1">
    <source>
        <dbReference type="SAM" id="MobiDB-lite"/>
    </source>
</evidence>
<evidence type="ECO:0000313" key="3">
    <source>
        <dbReference type="Proteomes" id="UP000274429"/>
    </source>
</evidence>
<dbReference type="EMBL" id="UYWX01021241">
    <property type="protein sequence ID" value="VDM34997.1"/>
    <property type="molecule type" value="Genomic_DNA"/>
</dbReference>
<feature type="region of interest" description="Disordered" evidence="1">
    <location>
        <begin position="1"/>
        <end position="40"/>
    </location>
</feature>
<dbReference type="WBParaSite" id="TTAC_0001003201-mRNA-1">
    <property type="protein sequence ID" value="TTAC_0001003201-mRNA-1"/>
    <property type="gene ID" value="TTAC_0001003201"/>
</dbReference>
<dbReference type="AlphaFoldDB" id="A0A0R3X907"/>
<proteinExistence type="predicted"/>
<feature type="compositionally biased region" description="Acidic residues" evidence="1">
    <location>
        <begin position="26"/>
        <end position="40"/>
    </location>
</feature>
<dbReference type="OrthoDB" id="6238595at2759"/>
<reference evidence="4" key="1">
    <citation type="submission" date="2017-02" db="UniProtKB">
        <authorList>
            <consortium name="WormBaseParasite"/>
        </authorList>
    </citation>
    <scope>IDENTIFICATION</scope>
</reference>
<keyword evidence="3" id="KW-1185">Reference proteome</keyword>
<evidence type="ECO:0000313" key="2">
    <source>
        <dbReference type="EMBL" id="VDM34997.1"/>
    </source>
</evidence>
<gene>
    <name evidence="2" type="ORF">TTAC_LOCUS10017</name>
</gene>
<organism evidence="4">
    <name type="scientific">Hydatigena taeniaeformis</name>
    <name type="common">Feline tapeworm</name>
    <name type="synonym">Taenia taeniaeformis</name>
    <dbReference type="NCBI Taxonomy" id="6205"/>
    <lineage>
        <taxon>Eukaryota</taxon>
        <taxon>Metazoa</taxon>
        <taxon>Spiralia</taxon>
        <taxon>Lophotrochozoa</taxon>
        <taxon>Platyhelminthes</taxon>
        <taxon>Cestoda</taxon>
        <taxon>Eucestoda</taxon>
        <taxon>Cyclophyllidea</taxon>
        <taxon>Taeniidae</taxon>
        <taxon>Hydatigera</taxon>
    </lineage>
</organism>
<accession>A0A0R3X907</accession>
<protein>
    <submittedName>
        <fullName evidence="4">Protein kinase domain-containing protein</fullName>
    </submittedName>
</protein>
<sequence>MQKECDLKEDFSSGVPVDGNRNSCEEKEEEAEEAGLSEEDQAPVLLQVINSINSNEFVSMDCERAFGENYEGEDYTHGENSPSSSNGENIRRIICRLKQSATEITQALNTPEQVDGGQRCDQVKLITSSRHIQQPCNEEGEGNMGASPSPEDGGQFGAWDNCDWPRENIQRGAAMPACGQNSLSSVDEPIQSLCTAMREIEKVIQCIGASRMECPPTTPSLKSSPYSQGFLNSPQLHEWIGLLQNLAQCMQPNAQFPNNDFKSMIMCTVKILQDIEKSLEDQEFKTCTTHAFQPRSNGHCGEYADKPPIIGSDVKELTESPLLSKVIEMLEKIVLSLRPNATLVGCDLDSWLSCLLLIVKDIVQTECLDSCKLQTFGKLLKCLEGEICRQGKGDSDHLLTIHSIQATLRILNGEVDTDGHCAPTQCEVTLQKTPQLVDIITQLQNLVLCSRPDAVFPSCDIQSTILSIILFLKDSIQCGIVNVSVGEKMIQQLVNLKCEVMRQGLNTSTLTDTIQELQQYIEEMRCSRGRQMDPCQTSLKETPNLYKIVVILQKAIQHIKNDAQFAFCDLESRILGLLKILKDTLQSVCPDEKVVKRLEKVMRCLECEVFKQGIHQSAINSAIVEIQQSLQKLQTNEPGAWNQGRGVIRETPQITEAIGKLRELIQCMTPSVSMLGCDIGTMLVGLLGVLKKAITPTTSMPETVEKMRQMLKGLECEIRNQGACESKVLDSIHEIQYILTQSANTPQMPSNEAFWRALNSLITANTSIKNLEQRLRRVVESPLHSKEVSVGRVVEYSGACQYNQESTAPPSAEAPIPVEY</sequence>
<feature type="compositionally biased region" description="Basic and acidic residues" evidence="1">
    <location>
        <begin position="1"/>
        <end position="11"/>
    </location>
</feature>
<reference evidence="2 3" key="2">
    <citation type="submission" date="2018-11" db="EMBL/GenBank/DDBJ databases">
        <authorList>
            <consortium name="Pathogen Informatics"/>
        </authorList>
    </citation>
    <scope>NUCLEOTIDE SEQUENCE [LARGE SCALE GENOMIC DNA]</scope>
</reference>
<dbReference type="Proteomes" id="UP000274429">
    <property type="component" value="Unassembled WGS sequence"/>
</dbReference>
<name>A0A0R3X907_HYDTA</name>
<evidence type="ECO:0000313" key="4">
    <source>
        <dbReference type="WBParaSite" id="TTAC_0001003201-mRNA-1"/>
    </source>
</evidence>